<evidence type="ECO:0000313" key="1">
    <source>
        <dbReference type="EMBL" id="KAF8431541.1"/>
    </source>
</evidence>
<reference evidence="1" key="1">
    <citation type="submission" date="2019-10" db="EMBL/GenBank/DDBJ databases">
        <authorList>
            <consortium name="DOE Joint Genome Institute"/>
            <person name="Kuo A."/>
            <person name="Miyauchi S."/>
            <person name="Kiss E."/>
            <person name="Drula E."/>
            <person name="Kohler A."/>
            <person name="Sanchez-Garcia M."/>
            <person name="Andreopoulos B."/>
            <person name="Barry K.W."/>
            <person name="Bonito G."/>
            <person name="Buee M."/>
            <person name="Carver A."/>
            <person name="Chen C."/>
            <person name="Cichocki N."/>
            <person name="Clum A."/>
            <person name="Culley D."/>
            <person name="Crous P.W."/>
            <person name="Fauchery L."/>
            <person name="Girlanda M."/>
            <person name="Hayes R."/>
            <person name="Keri Z."/>
            <person name="LaButti K."/>
            <person name="Lipzen A."/>
            <person name="Lombard V."/>
            <person name="Magnuson J."/>
            <person name="Maillard F."/>
            <person name="Morin E."/>
            <person name="Murat C."/>
            <person name="Nolan M."/>
            <person name="Ohm R."/>
            <person name="Pangilinan J."/>
            <person name="Pereira M."/>
            <person name="Perotto S."/>
            <person name="Peter M."/>
            <person name="Riley R."/>
            <person name="Sitrit Y."/>
            <person name="Stielow B."/>
            <person name="Szollosi G."/>
            <person name="Zifcakova L."/>
            <person name="Stursova M."/>
            <person name="Spatafora J.W."/>
            <person name="Tedersoo L."/>
            <person name="Vaario L.-M."/>
            <person name="Yamada A."/>
            <person name="Yan M."/>
            <person name="Wang P."/>
            <person name="Xu J."/>
            <person name="Bruns T."/>
            <person name="Baldrian P."/>
            <person name="Vilgalys R."/>
            <person name="Henrissat B."/>
            <person name="Grigoriev I.V."/>
            <person name="Hibbett D."/>
            <person name="Nagy L.G."/>
            <person name="Martin F.M."/>
        </authorList>
    </citation>
    <scope>NUCLEOTIDE SEQUENCE</scope>
    <source>
        <strain evidence="1">BED1</strain>
    </source>
</reference>
<dbReference type="EMBL" id="WHUW01000049">
    <property type="protein sequence ID" value="KAF8431541.1"/>
    <property type="molecule type" value="Genomic_DNA"/>
</dbReference>
<dbReference type="GO" id="GO:0042720">
    <property type="term" value="C:mitochondrial inner membrane peptidase complex"/>
    <property type="evidence" value="ECO:0007669"/>
    <property type="project" value="InterPro"/>
</dbReference>
<dbReference type="Proteomes" id="UP001194468">
    <property type="component" value="Unassembled WGS sequence"/>
</dbReference>
<dbReference type="InterPro" id="IPR024645">
    <property type="entry name" value="Mitochondr_Som1"/>
</dbReference>
<accession>A0AAD4BIL4</accession>
<evidence type="ECO:0000313" key="2">
    <source>
        <dbReference type="Proteomes" id="UP001194468"/>
    </source>
</evidence>
<name>A0AAD4BIL4_BOLED</name>
<dbReference type="AlphaFoldDB" id="A0AAD4BIL4"/>
<comment type="caution">
    <text evidence="1">The sequence shown here is derived from an EMBL/GenBank/DDBJ whole genome shotgun (WGS) entry which is preliminary data.</text>
</comment>
<organism evidence="1 2">
    <name type="scientific">Boletus edulis BED1</name>
    <dbReference type="NCBI Taxonomy" id="1328754"/>
    <lineage>
        <taxon>Eukaryota</taxon>
        <taxon>Fungi</taxon>
        <taxon>Dikarya</taxon>
        <taxon>Basidiomycota</taxon>
        <taxon>Agaricomycotina</taxon>
        <taxon>Agaricomycetes</taxon>
        <taxon>Agaricomycetidae</taxon>
        <taxon>Boletales</taxon>
        <taxon>Boletineae</taxon>
        <taxon>Boletaceae</taxon>
        <taxon>Boletoideae</taxon>
        <taxon>Boletus</taxon>
    </lineage>
</organism>
<sequence length="97" mass="11027">MPPKSQDHSPEPRSKCRLLEIVQYSCELEKVSSGEVGTHCFPFSRIFQICPHRPAVEITRYITIDAKTGEIEIPDGQSSLPKGKAWRDVHLYSKSEQ</sequence>
<protein>
    <submittedName>
        <fullName evidence="1">Uncharacterized protein</fullName>
    </submittedName>
</protein>
<proteinExistence type="predicted"/>
<reference evidence="1" key="2">
    <citation type="journal article" date="2020" name="Nat. Commun.">
        <title>Large-scale genome sequencing of mycorrhizal fungi provides insights into the early evolution of symbiotic traits.</title>
        <authorList>
            <person name="Miyauchi S."/>
            <person name="Kiss E."/>
            <person name="Kuo A."/>
            <person name="Drula E."/>
            <person name="Kohler A."/>
            <person name="Sanchez-Garcia M."/>
            <person name="Morin E."/>
            <person name="Andreopoulos B."/>
            <person name="Barry K.W."/>
            <person name="Bonito G."/>
            <person name="Buee M."/>
            <person name="Carver A."/>
            <person name="Chen C."/>
            <person name="Cichocki N."/>
            <person name="Clum A."/>
            <person name="Culley D."/>
            <person name="Crous P.W."/>
            <person name="Fauchery L."/>
            <person name="Girlanda M."/>
            <person name="Hayes R.D."/>
            <person name="Keri Z."/>
            <person name="LaButti K."/>
            <person name="Lipzen A."/>
            <person name="Lombard V."/>
            <person name="Magnuson J."/>
            <person name="Maillard F."/>
            <person name="Murat C."/>
            <person name="Nolan M."/>
            <person name="Ohm R.A."/>
            <person name="Pangilinan J."/>
            <person name="Pereira M.F."/>
            <person name="Perotto S."/>
            <person name="Peter M."/>
            <person name="Pfister S."/>
            <person name="Riley R."/>
            <person name="Sitrit Y."/>
            <person name="Stielow J.B."/>
            <person name="Szollosi G."/>
            <person name="Zifcakova L."/>
            <person name="Stursova M."/>
            <person name="Spatafora J.W."/>
            <person name="Tedersoo L."/>
            <person name="Vaario L.M."/>
            <person name="Yamada A."/>
            <person name="Yan M."/>
            <person name="Wang P."/>
            <person name="Xu J."/>
            <person name="Bruns T."/>
            <person name="Baldrian P."/>
            <person name="Vilgalys R."/>
            <person name="Dunand C."/>
            <person name="Henrissat B."/>
            <person name="Grigoriev I.V."/>
            <person name="Hibbett D."/>
            <person name="Nagy L.G."/>
            <person name="Martin F.M."/>
        </authorList>
    </citation>
    <scope>NUCLEOTIDE SEQUENCE</scope>
    <source>
        <strain evidence="1">BED1</strain>
    </source>
</reference>
<keyword evidence="2" id="KW-1185">Reference proteome</keyword>
<gene>
    <name evidence="1" type="ORF">L210DRAFT_3415868</name>
</gene>
<dbReference type="Pfam" id="PF11093">
    <property type="entry name" value="Mitochondr_Som1"/>
    <property type="match status" value="1"/>
</dbReference>